<comment type="caution">
    <text evidence="1">The sequence shown here is derived from an EMBL/GenBank/DDBJ whole genome shotgun (WGS) entry which is preliminary data.</text>
</comment>
<keyword evidence="2" id="KW-1185">Reference proteome</keyword>
<dbReference type="EMBL" id="JAYKXN010000001">
    <property type="protein sequence ID" value="KAK7319331.1"/>
    <property type="molecule type" value="Genomic_DNA"/>
</dbReference>
<dbReference type="AlphaFoldDB" id="A0AAN9KMR9"/>
<name>A0AAN9KMR9_CLITE</name>
<sequence length="77" mass="8248">MGMVKGEGGEKGRDLSLTRLLVWSTIRCGDVPGWSSKGSGRGKRVFHIEKWGKKGVVLDLGLFLLISDNDDGSDGDG</sequence>
<accession>A0AAN9KMR9</accession>
<protein>
    <submittedName>
        <fullName evidence="1">Uncharacterized protein</fullName>
    </submittedName>
</protein>
<dbReference type="Proteomes" id="UP001359559">
    <property type="component" value="Unassembled WGS sequence"/>
</dbReference>
<proteinExistence type="predicted"/>
<gene>
    <name evidence="1" type="ORF">RJT34_04050</name>
</gene>
<evidence type="ECO:0000313" key="1">
    <source>
        <dbReference type="EMBL" id="KAK7319331.1"/>
    </source>
</evidence>
<evidence type="ECO:0000313" key="2">
    <source>
        <dbReference type="Proteomes" id="UP001359559"/>
    </source>
</evidence>
<organism evidence="1 2">
    <name type="scientific">Clitoria ternatea</name>
    <name type="common">Butterfly pea</name>
    <dbReference type="NCBI Taxonomy" id="43366"/>
    <lineage>
        <taxon>Eukaryota</taxon>
        <taxon>Viridiplantae</taxon>
        <taxon>Streptophyta</taxon>
        <taxon>Embryophyta</taxon>
        <taxon>Tracheophyta</taxon>
        <taxon>Spermatophyta</taxon>
        <taxon>Magnoliopsida</taxon>
        <taxon>eudicotyledons</taxon>
        <taxon>Gunneridae</taxon>
        <taxon>Pentapetalae</taxon>
        <taxon>rosids</taxon>
        <taxon>fabids</taxon>
        <taxon>Fabales</taxon>
        <taxon>Fabaceae</taxon>
        <taxon>Papilionoideae</taxon>
        <taxon>50 kb inversion clade</taxon>
        <taxon>NPAAA clade</taxon>
        <taxon>indigoferoid/millettioid clade</taxon>
        <taxon>Phaseoleae</taxon>
        <taxon>Clitoria</taxon>
    </lineage>
</organism>
<reference evidence="1 2" key="1">
    <citation type="submission" date="2024-01" db="EMBL/GenBank/DDBJ databases">
        <title>The genomes of 5 underutilized Papilionoideae crops provide insights into root nodulation and disease resistance.</title>
        <authorList>
            <person name="Yuan L."/>
        </authorList>
    </citation>
    <scope>NUCLEOTIDE SEQUENCE [LARGE SCALE GENOMIC DNA]</scope>
    <source>
        <strain evidence="1">LY-2023</strain>
        <tissue evidence="1">Leaf</tissue>
    </source>
</reference>